<keyword evidence="1" id="KW-0812">Transmembrane</keyword>
<keyword evidence="3" id="KW-0121">Carboxypeptidase</keyword>
<keyword evidence="1" id="KW-1133">Transmembrane helix</keyword>
<dbReference type="RefSeq" id="WP_085278380.1">
    <property type="nucleotide sequence ID" value="NZ_FXAE01000004.1"/>
</dbReference>
<evidence type="ECO:0000313" key="3">
    <source>
        <dbReference type="EMBL" id="SMF00354.1"/>
    </source>
</evidence>
<evidence type="ECO:0000256" key="1">
    <source>
        <dbReference type="SAM" id="Phobius"/>
    </source>
</evidence>
<organism evidence="3 4">
    <name type="scientific">Paenibacillus barengoltzii J12</name>
    <dbReference type="NCBI Taxonomy" id="935846"/>
    <lineage>
        <taxon>Bacteria</taxon>
        <taxon>Bacillati</taxon>
        <taxon>Bacillota</taxon>
        <taxon>Bacilli</taxon>
        <taxon>Bacillales</taxon>
        <taxon>Paenibacillaceae</taxon>
        <taxon>Paenibacillus</taxon>
    </lineage>
</organism>
<keyword evidence="3" id="KW-0378">Hydrolase</keyword>
<dbReference type="Proteomes" id="UP000192939">
    <property type="component" value="Unassembled WGS sequence"/>
</dbReference>
<comment type="caution">
    <text evidence="3">The sequence shown here is derived from an EMBL/GenBank/DDBJ whole genome shotgun (WGS) entry which is preliminary data.</text>
</comment>
<dbReference type="Pfam" id="PF13354">
    <property type="entry name" value="Beta-lactamase2"/>
    <property type="match status" value="1"/>
</dbReference>
<keyword evidence="4" id="KW-1185">Reference proteome</keyword>
<accession>A0ABY1LTH9</accession>
<keyword evidence="1" id="KW-0472">Membrane</keyword>
<dbReference type="GO" id="GO:0004180">
    <property type="term" value="F:carboxypeptidase activity"/>
    <property type="evidence" value="ECO:0007669"/>
    <property type="project" value="UniProtKB-KW"/>
</dbReference>
<reference evidence="3 4" key="1">
    <citation type="submission" date="2017-04" db="EMBL/GenBank/DDBJ databases">
        <authorList>
            <person name="Varghese N."/>
            <person name="Submissions S."/>
        </authorList>
    </citation>
    <scope>NUCLEOTIDE SEQUENCE [LARGE SCALE GENOMIC DNA]</scope>
    <source>
        <strain evidence="3 4">J12</strain>
    </source>
</reference>
<dbReference type="InterPro" id="IPR012338">
    <property type="entry name" value="Beta-lactam/transpept-like"/>
</dbReference>
<dbReference type="Gene3D" id="3.40.710.10">
    <property type="entry name" value="DD-peptidase/beta-lactamase superfamily"/>
    <property type="match status" value="1"/>
</dbReference>
<feature type="transmembrane region" description="Helical" evidence="1">
    <location>
        <begin position="6"/>
        <end position="25"/>
    </location>
</feature>
<dbReference type="InterPro" id="IPR000871">
    <property type="entry name" value="Beta-lactam_class-A"/>
</dbReference>
<keyword evidence="3" id="KW-0645">Protease</keyword>
<dbReference type="PANTHER" id="PTHR35333">
    <property type="entry name" value="BETA-LACTAMASE"/>
    <property type="match status" value="1"/>
</dbReference>
<gene>
    <name evidence="3" type="ORF">SAMN02744124_00764</name>
</gene>
<evidence type="ECO:0000313" key="4">
    <source>
        <dbReference type="Proteomes" id="UP000192939"/>
    </source>
</evidence>
<dbReference type="EMBL" id="FXAE01000004">
    <property type="protein sequence ID" value="SMF00354.1"/>
    <property type="molecule type" value="Genomic_DNA"/>
</dbReference>
<proteinExistence type="predicted"/>
<protein>
    <submittedName>
        <fullName evidence="3">D-alanyl-D-alanine carboxypeptidase</fullName>
    </submittedName>
</protein>
<feature type="domain" description="Beta-lactamase class A catalytic" evidence="2">
    <location>
        <begin position="56"/>
        <end position="290"/>
    </location>
</feature>
<dbReference type="PANTHER" id="PTHR35333:SF3">
    <property type="entry name" value="BETA-LACTAMASE-TYPE TRANSPEPTIDASE FOLD CONTAINING PROTEIN"/>
    <property type="match status" value="1"/>
</dbReference>
<dbReference type="InterPro" id="IPR045155">
    <property type="entry name" value="Beta-lactam_cat"/>
</dbReference>
<name>A0ABY1LTH9_9BACL</name>
<evidence type="ECO:0000259" key="2">
    <source>
        <dbReference type="Pfam" id="PF13354"/>
    </source>
</evidence>
<dbReference type="SUPFAM" id="SSF56601">
    <property type="entry name" value="beta-lactamase/transpeptidase-like"/>
    <property type="match status" value="1"/>
</dbReference>
<sequence>MTAWTIAIGLIVLIILLFFLSILVIKNRDDKKNEEDVLKFIKHHPKQVSCCFVENGNPIIAYQSDQKMPLASVLKIMVAIEFVRQTRLGKVDPNQEIPLAQLDRFYIPGCDGGAHAEWLGAVRKSQPNRKGVSYFNIAKGMIQFSSNANTEFLMEILGIDAINHTVSVLGDSEHEPIFPISSAGLIGAYLMDHEQLTLKEATLKMKSMSPDQYKRLAEEVHRILAKDTQKEFIVKYNRKSIYNRKLQLSESSRMPSATANLYGTLLERLQRQKWFDEVAQKLFMRLMEREVKEASPFEKVLSKGGASISILNNVFYVEDKQKNRLALALLIHEPTGTELIWLRKKMQLFIGKIFSDPAFRTRVAKELNT</sequence>